<dbReference type="EMBL" id="CAJVPI010002414">
    <property type="protein sequence ID" value="CAG8642966.1"/>
    <property type="molecule type" value="Genomic_DNA"/>
</dbReference>
<dbReference type="InterPro" id="IPR005301">
    <property type="entry name" value="MOB_kinase_act_fam"/>
</dbReference>
<dbReference type="SUPFAM" id="SSF101152">
    <property type="entry name" value="Mob1/phocein"/>
    <property type="match status" value="1"/>
</dbReference>
<accession>A0A9N9DJ72</accession>
<keyword evidence="1" id="KW-0862">Zinc</keyword>
<feature type="binding site" evidence="1">
    <location>
        <position position="160"/>
    </location>
    <ligand>
        <name>Zn(2+)</name>
        <dbReference type="ChEBI" id="CHEBI:29105"/>
    </ligand>
</feature>
<protein>
    <submittedName>
        <fullName evidence="2">5108_t:CDS:1</fullName>
    </submittedName>
</protein>
<evidence type="ECO:0000256" key="1">
    <source>
        <dbReference type="PIRSR" id="PIRSR605301-1"/>
    </source>
</evidence>
<feature type="binding site" evidence="1">
    <location>
        <position position="155"/>
    </location>
    <ligand>
        <name>Zn(2+)</name>
        <dbReference type="ChEBI" id="CHEBI:29105"/>
    </ligand>
</feature>
<sequence>KLKSKPRTPKTSAGPSRPPLFLSPPFVNASIADGSFKKIVVLPKYVDENEWLAANVFEFYTYLNLFYGSIADFCTLDSCPTMGAGVYPDYLWVDPHTRKGSKVPARTYIDYAMTWIDNNINDESVFPTKADRDFTRDFQQTVRAIFKQSFRVFAHIYHHHYEQILNLCEEGHLNALFAHFVSFGKEFNLLDKKDIAPLEDLIETMVTNGMIG</sequence>
<feature type="binding site" evidence="1">
    <location>
        <position position="74"/>
    </location>
    <ligand>
        <name>Zn(2+)</name>
        <dbReference type="ChEBI" id="CHEBI:29105"/>
    </ligand>
</feature>
<keyword evidence="3" id="KW-1185">Reference proteome</keyword>
<dbReference type="Proteomes" id="UP000789739">
    <property type="component" value="Unassembled WGS sequence"/>
</dbReference>
<gene>
    <name evidence="2" type="ORF">PBRASI_LOCUS9873</name>
</gene>
<dbReference type="OrthoDB" id="8170117at2759"/>
<dbReference type="InterPro" id="IPR036703">
    <property type="entry name" value="MOB_kinase_act_sf"/>
</dbReference>
<name>A0A9N9DJ72_9GLOM</name>
<feature type="non-terminal residue" evidence="2">
    <location>
        <position position="1"/>
    </location>
</feature>
<evidence type="ECO:0000313" key="2">
    <source>
        <dbReference type="EMBL" id="CAG8642966.1"/>
    </source>
</evidence>
<dbReference type="Gene3D" id="1.20.140.30">
    <property type="entry name" value="MOB kinase activator"/>
    <property type="match status" value="1"/>
</dbReference>
<proteinExistence type="predicted"/>
<dbReference type="AlphaFoldDB" id="A0A9N9DJ72"/>
<feature type="binding site" evidence="1">
    <location>
        <position position="79"/>
    </location>
    <ligand>
        <name>Zn(2+)</name>
        <dbReference type="ChEBI" id="CHEBI:29105"/>
    </ligand>
</feature>
<comment type="caution">
    <text evidence="2">The sequence shown here is derived from an EMBL/GenBank/DDBJ whole genome shotgun (WGS) entry which is preliminary data.</text>
</comment>
<keyword evidence="1" id="KW-0479">Metal-binding</keyword>
<evidence type="ECO:0000313" key="3">
    <source>
        <dbReference type="Proteomes" id="UP000789739"/>
    </source>
</evidence>
<reference evidence="2" key="1">
    <citation type="submission" date="2021-06" db="EMBL/GenBank/DDBJ databases">
        <authorList>
            <person name="Kallberg Y."/>
            <person name="Tangrot J."/>
            <person name="Rosling A."/>
        </authorList>
    </citation>
    <scope>NUCLEOTIDE SEQUENCE</scope>
    <source>
        <strain evidence="2">BR232B</strain>
    </source>
</reference>
<dbReference type="PANTHER" id="PTHR22599">
    <property type="entry name" value="MPS ONE BINDER KINASE ACTIVATOR-LIKE MOB"/>
    <property type="match status" value="1"/>
</dbReference>
<organism evidence="2 3">
    <name type="scientific">Paraglomus brasilianum</name>
    <dbReference type="NCBI Taxonomy" id="144538"/>
    <lineage>
        <taxon>Eukaryota</taxon>
        <taxon>Fungi</taxon>
        <taxon>Fungi incertae sedis</taxon>
        <taxon>Mucoromycota</taxon>
        <taxon>Glomeromycotina</taxon>
        <taxon>Glomeromycetes</taxon>
        <taxon>Paraglomerales</taxon>
        <taxon>Paraglomeraceae</taxon>
        <taxon>Paraglomus</taxon>
    </lineage>
</organism>
<dbReference type="SMART" id="SM01388">
    <property type="entry name" value="Mob1_phocein"/>
    <property type="match status" value="1"/>
</dbReference>
<dbReference type="Pfam" id="PF03637">
    <property type="entry name" value="Mob1_phocein"/>
    <property type="match status" value="1"/>
</dbReference>